<dbReference type="InterPro" id="IPR011335">
    <property type="entry name" value="Restrct_endonuc-II-like"/>
</dbReference>
<dbReference type="Proteomes" id="UP001500393">
    <property type="component" value="Unassembled WGS sequence"/>
</dbReference>
<protein>
    <recommendedName>
        <fullName evidence="3">AbiEi antitoxin of type IV toxin-antitoxin system</fullName>
    </recommendedName>
</protein>
<dbReference type="Gene3D" id="3.40.960.10">
    <property type="entry name" value="VSR Endonuclease"/>
    <property type="match status" value="1"/>
</dbReference>
<evidence type="ECO:0008006" key="3">
    <source>
        <dbReference type="Google" id="ProtNLM"/>
    </source>
</evidence>
<name>A0ABN2DZP3_9ACTN</name>
<keyword evidence="2" id="KW-1185">Reference proteome</keyword>
<evidence type="ECO:0000313" key="1">
    <source>
        <dbReference type="EMBL" id="GAA1590861.1"/>
    </source>
</evidence>
<evidence type="ECO:0000313" key="2">
    <source>
        <dbReference type="Proteomes" id="UP001500393"/>
    </source>
</evidence>
<sequence>MKVVAAGQGGVFSRAQAFECGYTRELLRERLGDGRWEKVRYGQYAERVDLGHLAPWDRELWRHRRLAYAVANSMRPGTVALSHQSALVLHGLPLWGVDLNEVQISRLDGRRGGLIAGVRHHRGKLASTELTSIGGLTVTTMSRALAETACTASFEAVVVCADAALRDHRFTVEGILGRIEFWPGSATARAALAFADPLSESVGESRLRVLLDNHGLPAPRLQVDFADADGFIARVDFYFPDHGTVVEFDGLVKYAGGSREILVKEKLREDRLRTLGLEVVRITWADLARPADVAVRIRRAFARSRRTG</sequence>
<comment type="caution">
    <text evidence="1">The sequence shown here is derived from an EMBL/GenBank/DDBJ whole genome shotgun (WGS) entry which is preliminary data.</text>
</comment>
<proteinExistence type="predicted"/>
<dbReference type="SUPFAM" id="SSF52980">
    <property type="entry name" value="Restriction endonuclease-like"/>
    <property type="match status" value="1"/>
</dbReference>
<accession>A0ABN2DZP3</accession>
<organism evidence="1 2">
    <name type="scientific">Kribbella sancticallisti</name>
    <dbReference type="NCBI Taxonomy" id="460087"/>
    <lineage>
        <taxon>Bacteria</taxon>
        <taxon>Bacillati</taxon>
        <taxon>Actinomycetota</taxon>
        <taxon>Actinomycetes</taxon>
        <taxon>Propionibacteriales</taxon>
        <taxon>Kribbellaceae</taxon>
        <taxon>Kribbella</taxon>
    </lineage>
</organism>
<reference evidence="1 2" key="1">
    <citation type="journal article" date="2019" name="Int. J. Syst. Evol. Microbiol.">
        <title>The Global Catalogue of Microorganisms (GCM) 10K type strain sequencing project: providing services to taxonomists for standard genome sequencing and annotation.</title>
        <authorList>
            <consortium name="The Broad Institute Genomics Platform"/>
            <consortium name="The Broad Institute Genome Sequencing Center for Infectious Disease"/>
            <person name="Wu L."/>
            <person name="Ma J."/>
        </authorList>
    </citation>
    <scope>NUCLEOTIDE SEQUENCE [LARGE SCALE GENOMIC DNA]</scope>
    <source>
        <strain evidence="1 2">JCM 14969</strain>
    </source>
</reference>
<gene>
    <name evidence="1" type="ORF">GCM10009789_50830</name>
</gene>
<dbReference type="EMBL" id="BAAAOS010000037">
    <property type="protein sequence ID" value="GAA1590861.1"/>
    <property type="molecule type" value="Genomic_DNA"/>
</dbReference>